<dbReference type="SMART" id="SM00254">
    <property type="entry name" value="ShKT"/>
    <property type="match status" value="2"/>
</dbReference>
<evidence type="ECO:0000259" key="2">
    <source>
        <dbReference type="PROSITE" id="PS51670"/>
    </source>
</evidence>
<dbReference type="PROSITE" id="PS51670">
    <property type="entry name" value="SHKT"/>
    <property type="match status" value="2"/>
</dbReference>
<dbReference type="Proteomes" id="UP000054721">
    <property type="component" value="Unassembled WGS sequence"/>
</dbReference>
<evidence type="ECO:0000313" key="3">
    <source>
        <dbReference type="EMBL" id="KRZ62486.1"/>
    </source>
</evidence>
<dbReference type="Pfam" id="PF01549">
    <property type="entry name" value="ShK"/>
    <property type="match status" value="2"/>
</dbReference>
<feature type="domain" description="ShKT" evidence="2">
    <location>
        <begin position="109"/>
        <end position="144"/>
    </location>
</feature>
<dbReference type="STRING" id="6335.A0A0V1LSK6"/>
<evidence type="ECO:0000313" key="4">
    <source>
        <dbReference type="Proteomes" id="UP000054721"/>
    </source>
</evidence>
<dbReference type="AlphaFoldDB" id="A0A0V1LSK6"/>
<name>A0A0V1LSK6_9BILA</name>
<accession>A0A0V1LSK6</accession>
<sequence>MDPARGQILNFNLFKAGIVEKALKIAGHLTSSPANSYKSIRQPPAHLLHRLDLKFASSSPEKISFSRFHSLPASTMYSPFANGIQFSDSITNCHMFRRFSRSIEEPKKCINRHALCRYWARNGQCWKNSDFMQKTCPGACNPACYCKKNWEEPINCVNTVAYCDYWAERGACTIYRDYMMWKCQKACDYRCKPQFSINFTVNKMKSTYETNKYSMQKTPRQAAQKVQKITVMKLSPDMSKVTKE</sequence>
<proteinExistence type="predicted"/>
<organism evidence="3 4">
    <name type="scientific">Trichinella nativa</name>
    <dbReference type="NCBI Taxonomy" id="6335"/>
    <lineage>
        <taxon>Eukaryota</taxon>
        <taxon>Metazoa</taxon>
        <taxon>Ecdysozoa</taxon>
        <taxon>Nematoda</taxon>
        <taxon>Enoplea</taxon>
        <taxon>Dorylaimia</taxon>
        <taxon>Trichinellida</taxon>
        <taxon>Trichinellidae</taxon>
        <taxon>Trichinella</taxon>
    </lineage>
</organism>
<comment type="caution">
    <text evidence="1">Lacks conserved residue(s) required for the propagation of feature annotation.</text>
</comment>
<comment type="caution">
    <text evidence="3">The sequence shown here is derived from an EMBL/GenBank/DDBJ whole genome shotgun (WGS) entry which is preliminary data.</text>
</comment>
<reference evidence="3 4" key="1">
    <citation type="submission" date="2015-05" db="EMBL/GenBank/DDBJ databases">
        <title>Evolution of Trichinella species and genotypes.</title>
        <authorList>
            <person name="Korhonen P.K."/>
            <person name="Edoardo P."/>
            <person name="Giuseppe L.R."/>
            <person name="Gasser R.B."/>
        </authorList>
    </citation>
    <scope>NUCLEOTIDE SEQUENCE [LARGE SCALE GENOMIC DNA]</scope>
    <source>
        <strain evidence="3">ISS10</strain>
    </source>
</reference>
<feature type="domain" description="ShKT" evidence="2">
    <location>
        <begin position="156"/>
        <end position="191"/>
    </location>
</feature>
<evidence type="ECO:0000256" key="1">
    <source>
        <dbReference type="PROSITE-ProRule" id="PRU01005"/>
    </source>
</evidence>
<dbReference type="EMBL" id="JYDW01000008">
    <property type="protein sequence ID" value="KRZ62486.1"/>
    <property type="molecule type" value="Genomic_DNA"/>
</dbReference>
<dbReference type="OrthoDB" id="5920234at2759"/>
<keyword evidence="4" id="KW-1185">Reference proteome</keyword>
<dbReference type="InterPro" id="IPR003582">
    <property type="entry name" value="ShKT_dom"/>
</dbReference>
<gene>
    <name evidence="3" type="primary">nas-13</name>
    <name evidence="3" type="ORF">T02_756</name>
</gene>
<protein>
    <submittedName>
        <fullName evidence="3">Zinc metalloproteinase nas-13</fullName>
    </submittedName>
</protein>